<dbReference type="Pfam" id="PF04545">
    <property type="entry name" value="Sigma70_r4"/>
    <property type="match status" value="1"/>
</dbReference>
<reference evidence="3" key="1">
    <citation type="journal article" date="2019" name="Int. J. Syst. Evol. Microbiol.">
        <title>The Global Catalogue of Microorganisms (GCM) 10K type strain sequencing project: providing services to taxonomists for standard genome sequencing and annotation.</title>
        <authorList>
            <consortium name="The Broad Institute Genomics Platform"/>
            <consortium name="The Broad Institute Genome Sequencing Center for Infectious Disease"/>
            <person name="Wu L."/>
            <person name="Ma J."/>
        </authorList>
    </citation>
    <scope>NUCLEOTIDE SEQUENCE [LARGE SCALE GENOMIC DNA]</scope>
    <source>
        <strain evidence="3">CGMCC 1.13574</strain>
    </source>
</reference>
<dbReference type="SUPFAM" id="SSF88659">
    <property type="entry name" value="Sigma3 and sigma4 domains of RNA polymerase sigma factors"/>
    <property type="match status" value="1"/>
</dbReference>
<dbReference type="Proteomes" id="UP001595892">
    <property type="component" value="Unassembled WGS sequence"/>
</dbReference>
<accession>A0ABV9NHC0</accession>
<name>A0ABV9NHC0_9GAMM</name>
<keyword evidence="3" id="KW-1185">Reference proteome</keyword>
<evidence type="ECO:0000259" key="1">
    <source>
        <dbReference type="Pfam" id="PF04545"/>
    </source>
</evidence>
<gene>
    <name evidence="2" type="ORF">ACFO3Q_02870</name>
</gene>
<evidence type="ECO:0000313" key="2">
    <source>
        <dbReference type="EMBL" id="MFC4727110.1"/>
    </source>
</evidence>
<dbReference type="InterPro" id="IPR013324">
    <property type="entry name" value="RNA_pol_sigma_r3/r4-like"/>
</dbReference>
<dbReference type="RefSeq" id="WP_377003112.1">
    <property type="nucleotide sequence ID" value="NZ_JBHSGG010000003.1"/>
</dbReference>
<feature type="domain" description="RNA polymerase sigma-70 region 4" evidence="1">
    <location>
        <begin position="37"/>
        <end position="75"/>
    </location>
</feature>
<proteinExistence type="predicted"/>
<protein>
    <submittedName>
        <fullName evidence="2">Sigma factor-like helix-turn-helix DNA-binding protein</fullName>
    </submittedName>
</protein>
<dbReference type="EMBL" id="JBHSGG010000003">
    <property type="protein sequence ID" value="MFC4727110.1"/>
    <property type="molecule type" value="Genomic_DNA"/>
</dbReference>
<organism evidence="2 3">
    <name type="scientific">Coralloluteibacterium thermophilum</name>
    <dbReference type="NCBI Taxonomy" id="2707049"/>
    <lineage>
        <taxon>Bacteria</taxon>
        <taxon>Pseudomonadati</taxon>
        <taxon>Pseudomonadota</taxon>
        <taxon>Gammaproteobacteria</taxon>
        <taxon>Lysobacterales</taxon>
        <taxon>Lysobacteraceae</taxon>
        <taxon>Coralloluteibacterium</taxon>
    </lineage>
</organism>
<sequence>MRSLTWTIGGSSPAVATPLIAVPRLLDRPRLVRGFDPAREARIVALAQHESYRNVGAIFGISGERVSQIVRRAQRRAQPRAA</sequence>
<comment type="caution">
    <text evidence="2">The sequence shown here is derived from an EMBL/GenBank/DDBJ whole genome shotgun (WGS) entry which is preliminary data.</text>
</comment>
<dbReference type="InterPro" id="IPR007630">
    <property type="entry name" value="RNA_pol_sigma70_r4"/>
</dbReference>
<evidence type="ECO:0000313" key="3">
    <source>
        <dbReference type="Proteomes" id="UP001595892"/>
    </source>
</evidence>